<name>A0ABU2JRG0_9ACTN</name>
<dbReference type="PRINTS" id="PR00983">
    <property type="entry name" value="TRNASYNTHCYS"/>
</dbReference>
<comment type="catalytic activity">
    <reaction evidence="11 12">
        <text>tRNA(Cys) + L-cysteine + ATP = L-cysteinyl-tRNA(Cys) + AMP + diphosphate</text>
        <dbReference type="Rhea" id="RHEA:17773"/>
        <dbReference type="Rhea" id="RHEA-COMP:9661"/>
        <dbReference type="Rhea" id="RHEA-COMP:9679"/>
        <dbReference type="ChEBI" id="CHEBI:30616"/>
        <dbReference type="ChEBI" id="CHEBI:33019"/>
        <dbReference type="ChEBI" id="CHEBI:35235"/>
        <dbReference type="ChEBI" id="CHEBI:78442"/>
        <dbReference type="ChEBI" id="CHEBI:78517"/>
        <dbReference type="ChEBI" id="CHEBI:456215"/>
        <dbReference type="EC" id="6.1.1.16"/>
    </reaction>
</comment>
<evidence type="ECO:0000256" key="4">
    <source>
        <dbReference type="ARBA" id="ARBA00022598"/>
    </source>
</evidence>
<evidence type="ECO:0000256" key="5">
    <source>
        <dbReference type="ARBA" id="ARBA00022723"/>
    </source>
</evidence>
<dbReference type="Pfam" id="PF01406">
    <property type="entry name" value="tRNA-synt_1e"/>
    <property type="match status" value="1"/>
</dbReference>
<comment type="subunit">
    <text evidence="2 12">Monomer.</text>
</comment>
<dbReference type="PANTHER" id="PTHR10890">
    <property type="entry name" value="CYSTEINYL-TRNA SYNTHETASE"/>
    <property type="match status" value="1"/>
</dbReference>
<dbReference type="InterPro" id="IPR015803">
    <property type="entry name" value="Cys-tRNA-ligase"/>
</dbReference>
<evidence type="ECO:0000256" key="3">
    <source>
        <dbReference type="ARBA" id="ARBA00022490"/>
    </source>
</evidence>
<feature type="short sequence motif" description="'KMSKS' region" evidence="12">
    <location>
        <begin position="264"/>
        <end position="268"/>
    </location>
</feature>
<comment type="caution">
    <text evidence="14">The sequence shown here is derived from an EMBL/GenBank/DDBJ whole genome shotgun (WGS) entry which is preliminary data.</text>
</comment>
<dbReference type="SUPFAM" id="SSF47323">
    <property type="entry name" value="Anticodon-binding domain of a subclass of class I aminoacyl-tRNA synthetases"/>
    <property type="match status" value="1"/>
</dbReference>
<dbReference type="RefSeq" id="WP_311667657.1">
    <property type="nucleotide sequence ID" value="NZ_JAVREO010000008.1"/>
</dbReference>
<evidence type="ECO:0000256" key="10">
    <source>
        <dbReference type="ARBA" id="ARBA00023146"/>
    </source>
</evidence>
<evidence type="ECO:0000256" key="6">
    <source>
        <dbReference type="ARBA" id="ARBA00022741"/>
    </source>
</evidence>
<dbReference type="Gene3D" id="3.40.50.620">
    <property type="entry name" value="HUPs"/>
    <property type="match status" value="1"/>
</dbReference>
<evidence type="ECO:0000313" key="15">
    <source>
        <dbReference type="Proteomes" id="UP001183410"/>
    </source>
</evidence>
<feature type="binding site" evidence="12">
    <location>
        <position position="233"/>
    </location>
    <ligand>
        <name>Zn(2+)</name>
        <dbReference type="ChEBI" id="CHEBI:29105"/>
    </ligand>
</feature>
<evidence type="ECO:0000256" key="9">
    <source>
        <dbReference type="ARBA" id="ARBA00022917"/>
    </source>
</evidence>
<keyword evidence="4 12" id="KW-0436">Ligase</keyword>
<keyword evidence="3 12" id="KW-0963">Cytoplasm</keyword>
<keyword evidence="5 12" id="KW-0479">Metal-binding</keyword>
<keyword evidence="15" id="KW-1185">Reference proteome</keyword>
<dbReference type="SUPFAM" id="SSF52374">
    <property type="entry name" value="Nucleotidylyl transferase"/>
    <property type="match status" value="1"/>
</dbReference>
<evidence type="ECO:0000313" key="14">
    <source>
        <dbReference type="EMBL" id="MDT0267572.1"/>
    </source>
</evidence>
<accession>A0ABU2JRG0</accession>
<keyword evidence="6 12" id="KW-0547">Nucleotide-binding</keyword>
<keyword evidence="9 12" id="KW-0648">Protein biosynthesis</keyword>
<dbReference type="Proteomes" id="UP001183410">
    <property type="component" value="Unassembled WGS sequence"/>
</dbReference>
<feature type="binding site" evidence="12">
    <location>
        <position position="267"/>
    </location>
    <ligand>
        <name>ATP</name>
        <dbReference type="ChEBI" id="CHEBI:30616"/>
    </ligand>
</feature>
<feature type="binding site" evidence="12">
    <location>
        <position position="29"/>
    </location>
    <ligand>
        <name>Zn(2+)</name>
        <dbReference type="ChEBI" id="CHEBI:29105"/>
    </ligand>
</feature>
<gene>
    <name evidence="12 14" type="primary">cysS</name>
    <name evidence="14" type="ORF">RM844_14885</name>
</gene>
<comment type="subcellular location">
    <subcellularLocation>
        <location evidence="12">Cytoplasm</location>
    </subcellularLocation>
</comment>
<dbReference type="CDD" id="cd00672">
    <property type="entry name" value="CysRS_core"/>
    <property type="match status" value="1"/>
</dbReference>
<reference evidence="15" key="1">
    <citation type="submission" date="2023-07" db="EMBL/GenBank/DDBJ databases">
        <title>30 novel species of actinomycetes from the DSMZ collection.</title>
        <authorList>
            <person name="Nouioui I."/>
        </authorList>
    </citation>
    <scope>NUCLEOTIDE SEQUENCE [LARGE SCALE GENOMIC DNA]</scope>
    <source>
        <strain evidence="15">DSM 44915</strain>
    </source>
</reference>
<dbReference type="SMART" id="SM00840">
    <property type="entry name" value="DALR_2"/>
    <property type="match status" value="1"/>
</dbReference>
<evidence type="ECO:0000259" key="13">
    <source>
        <dbReference type="SMART" id="SM00840"/>
    </source>
</evidence>
<dbReference type="InterPro" id="IPR024909">
    <property type="entry name" value="Cys-tRNA/MSH_ligase"/>
</dbReference>
<keyword evidence="7 12" id="KW-0862">Zinc</keyword>
<dbReference type="InterPro" id="IPR032678">
    <property type="entry name" value="tRNA-synt_1_cat_dom"/>
</dbReference>
<feature type="short sequence motif" description="'HIGH' region" evidence="12">
    <location>
        <begin position="31"/>
        <end position="41"/>
    </location>
</feature>
<feature type="binding site" evidence="12">
    <location>
        <position position="208"/>
    </location>
    <ligand>
        <name>Zn(2+)</name>
        <dbReference type="ChEBI" id="CHEBI:29105"/>
    </ligand>
</feature>
<dbReference type="EC" id="6.1.1.16" evidence="12"/>
<dbReference type="InterPro" id="IPR056411">
    <property type="entry name" value="CysS_C"/>
</dbReference>
<evidence type="ECO:0000256" key="12">
    <source>
        <dbReference type="HAMAP-Rule" id="MF_00041"/>
    </source>
</evidence>
<feature type="binding site" evidence="12">
    <location>
        <position position="237"/>
    </location>
    <ligand>
        <name>Zn(2+)</name>
        <dbReference type="ChEBI" id="CHEBI:29105"/>
    </ligand>
</feature>
<dbReference type="PANTHER" id="PTHR10890:SF30">
    <property type="entry name" value="CYSTEINE--TRNA LIGASE"/>
    <property type="match status" value="1"/>
</dbReference>
<comment type="cofactor">
    <cofactor evidence="12">
        <name>Zn(2+)</name>
        <dbReference type="ChEBI" id="CHEBI:29105"/>
    </cofactor>
    <text evidence="12">Binds 1 zinc ion per subunit.</text>
</comment>
<dbReference type="Pfam" id="PF23493">
    <property type="entry name" value="CysS_C"/>
    <property type="match status" value="1"/>
</dbReference>
<organism evidence="14 15">
    <name type="scientific">Streptomyces chisholmiae</name>
    <dbReference type="NCBI Taxonomy" id="3075540"/>
    <lineage>
        <taxon>Bacteria</taxon>
        <taxon>Bacillati</taxon>
        <taxon>Actinomycetota</taxon>
        <taxon>Actinomycetes</taxon>
        <taxon>Kitasatosporales</taxon>
        <taxon>Streptomycetaceae</taxon>
        <taxon>Streptomyces</taxon>
    </lineage>
</organism>
<dbReference type="EMBL" id="JAVREO010000008">
    <property type="protein sequence ID" value="MDT0267572.1"/>
    <property type="molecule type" value="Genomic_DNA"/>
</dbReference>
<keyword evidence="10 12" id="KW-0030">Aminoacyl-tRNA synthetase</keyword>
<dbReference type="GO" id="GO:0004817">
    <property type="term" value="F:cysteine-tRNA ligase activity"/>
    <property type="evidence" value="ECO:0007669"/>
    <property type="project" value="UniProtKB-EC"/>
</dbReference>
<protein>
    <recommendedName>
        <fullName evidence="12">Cysteine--tRNA ligase</fullName>
        <ecNumber evidence="12">6.1.1.16</ecNumber>
    </recommendedName>
    <alternativeName>
        <fullName evidence="12">Cysteinyl-tRNA synthetase</fullName>
        <shortName evidence="12">CysRS</shortName>
    </alternativeName>
</protein>
<evidence type="ECO:0000256" key="2">
    <source>
        <dbReference type="ARBA" id="ARBA00011245"/>
    </source>
</evidence>
<sequence length="463" mass="51345">MTIRLYDTSTRQIRDFSPLRPGRVSIYLCGATVQAPPHIGHIRSGLNFDIMRRWFAYRGYDVTFVRNVTDIDDKIIAKSAEFGRPWWEIGYENERAFTAAYDVLGCLPPSYEPRATGHVPEMIEMMRALIGRGHAYPADGNVYFDVRSYPEYLRLSNQELDQLLQPGGEGETGKRDPRDFALWKAAKPGEPCWETPWGRGRPGWHLECSAMVHKYLGEAFDIHGGGIDLVFPHHENEIAQSKAYGDAFASYWVHNAWLTIGGEKMSKSLDNSVLVADMVTRWRPIVLRYYLGTPHYRSAIDYSEAALTEADTAFARIEGFLQRGIEQVGEVPPADVVPEDFAVAMDEDFGVPQALAAVHTTVRQGNAALTEGDKESLIALLGQVRAMLGVLGLDPLDPVWGGGADHGAELSGVVDSLVGIVLAQRQAARERKDYGTADAIRDQLKSAGLVIEDTPNGPRWELG</sequence>
<dbReference type="Gene3D" id="1.20.120.1910">
    <property type="entry name" value="Cysteine-tRNA ligase, C-terminal anti-codon recognition domain"/>
    <property type="match status" value="1"/>
</dbReference>
<dbReference type="InterPro" id="IPR014729">
    <property type="entry name" value="Rossmann-like_a/b/a_fold"/>
</dbReference>
<dbReference type="HAMAP" id="MF_00041">
    <property type="entry name" value="Cys_tRNA_synth"/>
    <property type="match status" value="1"/>
</dbReference>
<dbReference type="NCBIfam" id="TIGR00435">
    <property type="entry name" value="cysS"/>
    <property type="match status" value="1"/>
</dbReference>
<comment type="similarity">
    <text evidence="1 12">Belongs to the class-I aminoacyl-tRNA synthetase family.</text>
</comment>
<dbReference type="Pfam" id="PF09190">
    <property type="entry name" value="DALR_2"/>
    <property type="match status" value="1"/>
</dbReference>
<evidence type="ECO:0000256" key="1">
    <source>
        <dbReference type="ARBA" id="ARBA00005594"/>
    </source>
</evidence>
<evidence type="ECO:0000256" key="8">
    <source>
        <dbReference type="ARBA" id="ARBA00022840"/>
    </source>
</evidence>
<dbReference type="InterPro" id="IPR015273">
    <property type="entry name" value="Cys-tRNA-synt_Ia_DALR"/>
</dbReference>
<evidence type="ECO:0000256" key="11">
    <source>
        <dbReference type="ARBA" id="ARBA00047398"/>
    </source>
</evidence>
<dbReference type="InterPro" id="IPR009080">
    <property type="entry name" value="tRNAsynth_Ia_anticodon-bd"/>
</dbReference>
<keyword evidence="8 12" id="KW-0067">ATP-binding</keyword>
<proteinExistence type="inferred from homology"/>
<evidence type="ECO:0000256" key="7">
    <source>
        <dbReference type="ARBA" id="ARBA00022833"/>
    </source>
</evidence>
<feature type="domain" description="Cysteinyl-tRNA synthetase class Ia DALR" evidence="13">
    <location>
        <begin position="340"/>
        <end position="410"/>
    </location>
</feature>